<dbReference type="Gene3D" id="3.30.40.10">
    <property type="entry name" value="Zinc/RING finger domain, C3HC4 (zinc finger)"/>
    <property type="match status" value="1"/>
</dbReference>
<dbReference type="PANTHER" id="PTHR10333:SF42">
    <property type="entry name" value="INHIBITOR OF GROWTH PROTEIN 5"/>
    <property type="match status" value="1"/>
</dbReference>
<evidence type="ECO:0000256" key="8">
    <source>
        <dbReference type="PIRSR" id="PIRSR628651-51"/>
    </source>
</evidence>
<keyword evidence="3 8" id="KW-0479">Metal-binding</keyword>
<feature type="binding site" evidence="8">
    <location>
        <position position="173"/>
    </location>
    <ligand>
        <name>Zn(2+)</name>
        <dbReference type="ChEBI" id="CHEBI:29105"/>
        <label>2</label>
    </ligand>
</feature>
<dbReference type="InterPro" id="IPR001965">
    <property type="entry name" value="Znf_PHD"/>
</dbReference>
<dbReference type="SMART" id="SM00249">
    <property type="entry name" value="PHD"/>
    <property type="match status" value="1"/>
</dbReference>
<dbReference type="EMBL" id="JAHDYR010000034">
    <property type="protein sequence ID" value="KAG9392677.1"/>
    <property type="molecule type" value="Genomic_DNA"/>
</dbReference>
<feature type="binding site" evidence="8">
    <location>
        <position position="155"/>
    </location>
    <ligand>
        <name>Zn(2+)</name>
        <dbReference type="ChEBI" id="CHEBI:29105"/>
        <label>1</label>
    </ligand>
</feature>
<dbReference type="InterPro" id="IPR011011">
    <property type="entry name" value="Znf_FYVE_PHD"/>
</dbReference>
<dbReference type="SUPFAM" id="SSF57903">
    <property type="entry name" value="FYVE/PHD zinc finger"/>
    <property type="match status" value="1"/>
</dbReference>
<proteinExistence type="inferred from homology"/>
<keyword evidence="4" id="KW-0863">Zinc-finger</keyword>
<dbReference type="PANTHER" id="PTHR10333">
    <property type="entry name" value="INHIBITOR OF GROWTH PROTEIN"/>
    <property type="match status" value="1"/>
</dbReference>
<feature type="binding site" evidence="8">
    <location>
        <position position="145"/>
    </location>
    <ligand>
        <name>Zn(2+)</name>
        <dbReference type="ChEBI" id="CHEBI:29105"/>
        <label>2</label>
    </ligand>
</feature>
<dbReference type="GO" id="GO:0006325">
    <property type="term" value="P:chromatin organization"/>
    <property type="evidence" value="ECO:0007669"/>
    <property type="project" value="UniProtKB-KW"/>
</dbReference>
<feature type="binding site" evidence="8">
    <location>
        <position position="176"/>
    </location>
    <ligand>
        <name>Zn(2+)</name>
        <dbReference type="ChEBI" id="CHEBI:29105"/>
        <label>2</label>
    </ligand>
</feature>
<feature type="binding site" evidence="8">
    <location>
        <position position="126"/>
    </location>
    <ligand>
        <name>Zn(2+)</name>
        <dbReference type="ChEBI" id="CHEBI:29105"/>
        <label>1</label>
    </ligand>
</feature>
<feature type="domain" description="Zinc finger PHD-type" evidence="9">
    <location>
        <begin position="125"/>
        <end position="177"/>
    </location>
</feature>
<comment type="subcellular location">
    <subcellularLocation>
        <location evidence="1">Nucleus</location>
    </subcellularLocation>
</comment>
<keyword evidence="6" id="KW-0156">Chromatin regulator</keyword>
<evidence type="ECO:0000259" key="9">
    <source>
        <dbReference type="SMART" id="SM00249"/>
    </source>
</evidence>
<sequence length="189" mass="21540">MSSVQFNYNILKTYHLPEDIVRRLQLIGSLHEQVAELMTKIDTKVAKQRTINRVKGTGRHANAAKLATEISEHYEELVAIQYEQVEISAHLQEMCDFYIDRLATTLGSSMSEMQSPAEDDENVPYCYCGGPDDGQTMYECESTKCPFNRWFHAECLKKRGVPVPGENDDHWLCPTCAGIKQRELAEPRP</sequence>
<evidence type="ECO:0000256" key="7">
    <source>
        <dbReference type="ARBA" id="ARBA00023242"/>
    </source>
</evidence>
<dbReference type="GO" id="GO:0008270">
    <property type="term" value="F:zinc ion binding"/>
    <property type="evidence" value="ECO:0007669"/>
    <property type="project" value="UniProtKB-KW"/>
</dbReference>
<feature type="binding site" evidence="8">
    <location>
        <position position="152"/>
    </location>
    <ligand>
        <name>Zn(2+)</name>
        <dbReference type="ChEBI" id="CHEBI:29105"/>
        <label>1</label>
    </ligand>
</feature>
<reference evidence="10" key="1">
    <citation type="submission" date="2021-05" db="EMBL/GenBank/DDBJ databases">
        <title>A free-living protist that lacks canonical eukaryotic 1 DNA replication and segregation systems.</title>
        <authorList>
            <person name="Salas-Leiva D.E."/>
            <person name="Tromer E.C."/>
            <person name="Curtis B.A."/>
            <person name="Jerlstrom-Hultqvist J."/>
            <person name="Kolisko M."/>
            <person name="Yi Z."/>
            <person name="Salas-Leiva J.S."/>
            <person name="Gallot-Lavallee L."/>
            <person name="Kops G.J.P.L."/>
            <person name="Archibald J.M."/>
            <person name="Simpson A.G.B."/>
            <person name="Roger A.J."/>
        </authorList>
    </citation>
    <scope>NUCLEOTIDE SEQUENCE</scope>
    <source>
        <strain evidence="10">BICM</strain>
    </source>
</reference>
<evidence type="ECO:0000313" key="11">
    <source>
        <dbReference type="Proteomes" id="UP000717585"/>
    </source>
</evidence>
<evidence type="ECO:0000313" key="10">
    <source>
        <dbReference type="EMBL" id="KAG9392677.1"/>
    </source>
</evidence>
<gene>
    <name evidence="10" type="ORF">J8273_5935</name>
</gene>
<evidence type="ECO:0000256" key="4">
    <source>
        <dbReference type="ARBA" id="ARBA00022771"/>
    </source>
</evidence>
<comment type="similarity">
    <text evidence="2">Belongs to the ING family.</text>
</comment>
<evidence type="ECO:0000256" key="5">
    <source>
        <dbReference type="ARBA" id="ARBA00022833"/>
    </source>
</evidence>
<dbReference type="InterPro" id="IPR013083">
    <property type="entry name" value="Znf_RING/FYVE/PHD"/>
</dbReference>
<name>A0A8J6E345_9EUKA</name>
<evidence type="ECO:0000256" key="2">
    <source>
        <dbReference type="ARBA" id="ARBA00010210"/>
    </source>
</evidence>
<comment type="caution">
    <text evidence="10">The sequence shown here is derived from an EMBL/GenBank/DDBJ whole genome shotgun (WGS) entry which is preliminary data.</text>
</comment>
<evidence type="ECO:0000256" key="1">
    <source>
        <dbReference type="ARBA" id="ARBA00004123"/>
    </source>
</evidence>
<dbReference type="InterPro" id="IPR028651">
    <property type="entry name" value="ING_fam"/>
</dbReference>
<protein>
    <submittedName>
        <fullName evidence="10">PHD-finger family protein</fullName>
    </submittedName>
</protein>
<dbReference type="Gene3D" id="6.10.140.1740">
    <property type="match status" value="1"/>
</dbReference>
<dbReference type="InterPro" id="IPR024610">
    <property type="entry name" value="ING_N_histone-binding"/>
</dbReference>
<evidence type="ECO:0000256" key="3">
    <source>
        <dbReference type="ARBA" id="ARBA00022723"/>
    </source>
</evidence>
<accession>A0A8J6E345</accession>
<dbReference type="Proteomes" id="UP000717585">
    <property type="component" value="Unassembled WGS sequence"/>
</dbReference>
<dbReference type="AlphaFoldDB" id="A0A8J6E345"/>
<organism evidence="10 11">
    <name type="scientific">Carpediemonas membranifera</name>
    <dbReference type="NCBI Taxonomy" id="201153"/>
    <lineage>
        <taxon>Eukaryota</taxon>
        <taxon>Metamonada</taxon>
        <taxon>Carpediemonas-like organisms</taxon>
        <taxon>Carpediemonas</taxon>
    </lineage>
</organism>
<feature type="binding site" evidence="8">
    <location>
        <position position="128"/>
    </location>
    <ligand>
        <name>Zn(2+)</name>
        <dbReference type="ChEBI" id="CHEBI:29105"/>
        <label>1</label>
    </ligand>
</feature>
<dbReference type="GO" id="GO:0005634">
    <property type="term" value="C:nucleus"/>
    <property type="evidence" value="ECO:0007669"/>
    <property type="project" value="UniProtKB-SubCell"/>
</dbReference>
<keyword evidence="11" id="KW-1185">Reference proteome</keyword>
<feature type="binding site" evidence="8">
    <location>
        <position position="140"/>
    </location>
    <ligand>
        <name>Zn(2+)</name>
        <dbReference type="ChEBI" id="CHEBI:29105"/>
        <label>2</label>
    </ligand>
</feature>
<keyword evidence="5 8" id="KW-0862">Zinc</keyword>
<dbReference type="Pfam" id="PF12998">
    <property type="entry name" value="ING"/>
    <property type="match status" value="1"/>
</dbReference>
<keyword evidence="7" id="KW-0539">Nucleus</keyword>
<evidence type="ECO:0000256" key="6">
    <source>
        <dbReference type="ARBA" id="ARBA00022853"/>
    </source>
</evidence>